<proteinExistence type="predicted"/>
<evidence type="ECO:0000259" key="1">
    <source>
        <dbReference type="Pfam" id="PF13229"/>
    </source>
</evidence>
<dbReference type="EMBL" id="BARV01033084">
    <property type="protein sequence ID" value="GAI41370.1"/>
    <property type="molecule type" value="Genomic_DNA"/>
</dbReference>
<dbReference type="InterPro" id="IPR039448">
    <property type="entry name" value="Beta_helix"/>
</dbReference>
<protein>
    <recommendedName>
        <fullName evidence="1">Right handed beta helix domain-containing protein</fullName>
    </recommendedName>
</protein>
<name>X1PQK3_9ZZZZ</name>
<sequence>MAYVNKGSLATTILVSRDPDRSGNYICDGTADDVEINAALTTASISGGTVILLEGTYTLADSIVFPGNNLVLKGQGRATFLDGDGLDTTEHAISLTGRTNCTIRDLAVQTADAGGNTIHCIFLDDGCNYAHIENVTIVDSDTDGIHIEGTNTTDITIENCSIEGADDYGIYVDMDALNTLLRLRIVNNTIQSAGGDGIATGT</sequence>
<evidence type="ECO:0000313" key="2">
    <source>
        <dbReference type="EMBL" id="GAI41370.1"/>
    </source>
</evidence>
<dbReference type="SMART" id="SM00710">
    <property type="entry name" value="PbH1"/>
    <property type="match status" value="4"/>
</dbReference>
<reference evidence="2" key="1">
    <citation type="journal article" date="2014" name="Front. Microbiol.">
        <title>High frequency of phylogenetically diverse reductive dehalogenase-homologous genes in deep subseafloor sedimentary metagenomes.</title>
        <authorList>
            <person name="Kawai M."/>
            <person name="Futagami T."/>
            <person name="Toyoda A."/>
            <person name="Takaki Y."/>
            <person name="Nishi S."/>
            <person name="Hori S."/>
            <person name="Arai W."/>
            <person name="Tsubouchi T."/>
            <person name="Morono Y."/>
            <person name="Uchiyama I."/>
            <person name="Ito T."/>
            <person name="Fujiyama A."/>
            <person name="Inagaki F."/>
            <person name="Takami H."/>
        </authorList>
    </citation>
    <scope>NUCLEOTIDE SEQUENCE</scope>
    <source>
        <strain evidence="2">Expedition CK06-06</strain>
    </source>
</reference>
<dbReference type="Gene3D" id="2.160.20.10">
    <property type="entry name" value="Single-stranded right-handed beta-helix, Pectin lyase-like"/>
    <property type="match status" value="1"/>
</dbReference>
<feature type="domain" description="Right handed beta helix" evidence="1">
    <location>
        <begin position="92"/>
        <end position="198"/>
    </location>
</feature>
<comment type="caution">
    <text evidence="2">The sequence shown here is derived from an EMBL/GenBank/DDBJ whole genome shotgun (WGS) entry which is preliminary data.</text>
</comment>
<dbReference type="Pfam" id="PF13229">
    <property type="entry name" value="Beta_helix"/>
    <property type="match status" value="1"/>
</dbReference>
<gene>
    <name evidence="2" type="ORF">S06H3_52071</name>
</gene>
<accession>X1PQK3</accession>
<dbReference type="AlphaFoldDB" id="X1PQK3"/>
<dbReference type="InterPro" id="IPR012334">
    <property type="entry name" value="Pectin_lyas_fold"/>
</dbReference>
<feature type="non-terminal residue" evidence="2">
    <location>
        <position position="202"/>
    </location>
</feature>
<dbReference type="InterPro" id="IPR011050">
    <property type="entry name" value="Pectin_lyase_fold/virulence"/>
</dbReference>
<dbReference type="InterPro" id="IPR006626">
    <property type="entry name" value="PbH1"/>
</dbReference>
<organism evidence="2">
    <name type="scientific">marine sediment metagenome</name>
    <dbReference type="NCBI Taxonomy" id="412755"/>
    <lineage>
        <taxon>unclassified sequences</taxon>
        <taxon>metagenomes</taxon>
        <taxon>ecological metagenomes</taxon>
    </lineage>
</organism>
<dbReference type="SUPFAM" id="SSF51126">
    <property type="entry name" value="Pectin lyase-like"/>
    <property type="match status" value="1"/>
</dbReference>